<gene>
    <name evidence="2" type="ORF">SS50377_18031</name>
    <name evidence="3" type="ORF">SS50377_28476</name>
</gene>
<dbReference type="EMBL" id="AUWU02000009">
    <property type="protein sequence ID" value="KAH0569524.1"/>
    <property type="molecule type" value="Genomic_DNA"/>
</dbReference>
<dbReference type="PANTHER" id="PTHR45756:SF1">
    <property type="entry name" value="PROTEIN KINASE DOMAIN CONTAINING PROTEIN"/>
    <property type="match status" value="1"/>
</dbReference>
<keyword evidence="1" id="KW-0812">Transmembrane</keyword>
<dbReference type="VEuPathDB" id="GiardiaDB:SS50377_28476"/>
<accession>V6LD23</accession>
<reference evidence="3" key="2">
    <citation type="submission" date="2020-12" db="EMBL/GenBank/DDBJ databases">
        <title>New Spironucleus salmonicida genome in near-complete chromosomes.</title>
        <authorList>
            <person name="Xu F."/>
            <person name="Kurt Z."/>
            <person name="Jimenez-Gonzalez A."/>
            <person name="Astvaldsson A."/>
            <person name="Andersson J.O."/>
            <person name="Svard S.G."/>
        </authorList>
    </citation>
    <scope>NUCLEOTIDE SEQUENCE</scope>
    <source>
        <strain evidence="3">ATCC 50377</strain>
    </source>
</reference>
<keyword evidence="1" id="KW-1133">Transmembrane helix</keyword>
<organism evidence="2">
    <name type="scientific">Spironucleus salmonicida</name>
    <dbReference type="NCBI Taxonomy" id="348837"/>
    <lineage>
        <taxon>Eukaryota</taxon>
        <taxon>Metamonada</taxon>
        <taxon>Diplomonadida</taxon>
        <taxon>Hexamitidae</taxon>
        <taxon>Hexamitinae</taxon>
        <taxon>Spironucleus</taxon>
    </lineage>
</organism>
<protein>
    <submittedName>
        <fullName evidence="2">Cysteine-rich membrane protein 1</fullName>
    </submittedName>
</protein>
<dbReference type="InterPro" id="IPR009030">
    <property type="entry name" value="Growth_fac_rcpt_cys_sf"/>
</dbReference>
<dbReference type="Proteomes" id="UP000018208">
    <property type="component" value="Unassembled WGS sequence"/>
</dbReference>
<dbReference type="SUPFAM" id="SSF57184">
    <property type="entry name" value="Growth factor receptor domain"/>
    <property type="match status" value="2"/>
</dbReference>
<dbReference type="InterPro" id="IPR006212">
    <property type="entry name" value="Furin_repeat"/>
</dbReference>
<evidence type="ECO:0000313" key="2">
    <source>
        <dbReference type="EMBL" id="EST42390.1"/>
    </source>
</evidence>
<dbReference type="Gene3D" id="2.10.220.10">
    <property type="entry name" value="Hormone Receptor, Insulin-like Growth Factor Receptor 1, Chain A, domain 2"/>
    <property type="match status" value="1"/>
</dbReference>
<dbReference type="InterPro" id="IPR053215">
    <property type="entry name" value="TKL_Ser/Thr_kinase"/>
</dbReference>
<dbReference type="OrthoDB" id="300641at2759"/>
<name>V6LD23_9EUKA</name>
<dbReference type="SMART" id="SM00261">
    <property type="entry name" value="FU"/>
    <property type="match status" value="3"/>
</dbReference>
<reference evidence="2 3" key="1">
    <citation type="journal article" date="2014" name="PLoS Genet.">
        <title>The Genome of Spironucleus salmonicida Highlights a Fish Pathogen Adapted to Fluctuating Environments.</title>
        <authorList>
            <person name="Xu F."/>
            <person name="Jerlstrom-Hultqvist J."/>
            <person name="Einarsson E."/>
            <person name="Astvaldsson A."/>
            <person name="Svard S.G."/>
            <person name="Andersson J.O."/>
        </authorList>
    </citation>
    <scope>NUCLEOTIDE SEQUENCE</scope>
    <source>
        <strain evidence="3">ATCC 50377</strain>
    </source>
</reference>
<dbReference type="EMBL" id="KI546161">
    <property type="protein sequence ID" value="EST42390.1"/>
    <property type="molecule type" value="Genomic_DNA"/>
</dbReference>
<dbReference type="PANTHER" id="PTHR45756">
    <property type="entry name" value="PALMITOYLTRANSFERASE"/>
    <property type="match status" value="1"/>
</dbReference>
<dbReference type="AlphaFoldDB" id="V6LD23"/>
<keyword evidence="4" id="KW-1185">Reference proteome</keyword>
<evidence type="ECO:0000313" key="4">
    <source>
        <dbReference type="Proteomes" id="UP000018208"/>
    </source>
</evidence>
<keyword evidence="1" id="KW-0472">Membrane</keyword>
<proteinExistence type="predicted"/>
<evidence type="ECO:0000256" key="1">
    <source>
        <dbReference type="SAM" id="Phobius"/>
    </source>
</evidence>
<sequence>MAESGQCKDGDNKCKIDTYCPTNDNDLVACKPCADNAIITGYGCNCKENVSTKNCQQCKDGTCSVCIANYFLDTTEKCTICNSNCESCEGQENKCTTCKAGFIVEPTSKTCVKSCSNHKDCNAQHLGYCDFSVKHCKPCQEDCAYCTSATFCLECEGHKAKPVTTIDGKCITACVGIADGQFCDNGASTPCSTSSTSQFKCGRMTRCATCNDSKTQCATCLAGYTINDQGNCTDCAYGYEPVAGICLPLSSSGESSNFSGGAVAGIVVAALIVVGVVGGGLAYYFVKKAKK</sequence>
<evidence type="ECO:0000313" key="3">
    <source>
        <dbReference type="EMBL" id="KAH0569524.1"/>
    </source>
</evidence>
<feature type="transmembrane region" description="Helical" evidence="1">
    <location>
        <begin position="262"/>
        <end position="286"/>
    </location>
</feature>